<proteinExistence type="predicted"/>
<dbReference type="SMART" id="SM00829">
    <property type="entry name" value="PKS_ER"/>
    <property type="match status" value="1"/>
</dbReference>
<dbReference type="InterPro" id="IPR036291">
    <property type="entry name" value="NAD(P)-bd_dom_sf"/>
</dbReference>
<dbReference type="InterPro" id="IPR020843">
    <property type="entry name" value="ER"/>
</dbReference>
<reference evidence="2" key="1">
    <citation type="journal article" date="2020" name="Phytopathology">
        <title>Genome sequence and comparative analysis of Colletotrichum gloeosporioides isolated from Liriodendron leaves.</title>
        <authorList>
            <person name="Fu F.F."/>
            <person name="Hao Z."/>
            <person name="Wang P."/>
            <person name="Lu Y."/>
            <person name="Xue L.J."/>
            <person name="Wei G."/>
            <person name="Tian Y."/>
            <person name="Baishi H."/>
            <person name="Xu H."/>
            <person name="Shi J."/>
            <person name="Cheng T."/>
            <person name="Wang G."/>
            <person name="Yi Y."/>
            <person name="Chen J."/>
        </authorList>
    </citation>
    <scope>NUCLEOTIDE SEQUENCE</scope>
    <source>
        <strain evidence="2">Lc1</strain>
    </source>
</reference>
<feature type="domain" description="Enoyl reductase (ER)" evidence="1">
    <location>
        <begin position="27"/>
        <end position="347"/>
    </location>
</feature>
<dbReference type="Proteomes" id="UP000613401">
    <property type="component" value="Unassembled WGS sequence"/>
</dbReference>
<dbReference type="InterPro" id="IPR051397">
    <property type="entry name" value="Zn-ADH-like_protein"/>
</dbReference>
<dbReference type="GO" id="GO:0005739">
    <property type="term" value="C:mitochondrion"/>
    <property type="evidence" value="ECO:0007669"/>
    <property type="project" value="TreeGrafter"/>
</dbReference>
<dbReference type="AlphaFoldDB" id="A0A8H4CV94"/>
<protein>
    <submittedName>
        <fullName evidence="2">Quinone oxidoreductase</fullName>
    </submittedName>
</protein>
<dbReference type="RefSeq" id="XP_045269606.1">
    <property type="nucleotide sequence ID" value="XM_045413535.1"/>
</dbReference>
<dbReference type="InterPro" id="IPR013154">
    <property type="entry name" value="ADH-like_N"/>
</dbReference>
<dbReference type="Gene3D" id="3.40.50.720">
    <property type="entry name" value="NAD(P)-binding Rossmann-like Domain"/>
    <property type="match status" value="1"/>
</dbReference>
<evidence type="ECO:0000313" key="3">
    <source>
        <dbReference type="Proteomes" id="UP000613401"/>
    </source>
</evidence>
<evidence type="ECO:0000313" key="2">
    <source>
        <dbReference type="EMBL" id="KAF3810447.1"/>
    </source>
</evidence>
<dbReference type="PANTHER" id="PTHR43677">
    <property type="entry name" value="SHORT-CHAIN DEHYDROGENASE/REDUCTASE"/>
    <property type="match status" value="1"/>
</dbReference>
<accession>A0A8H4CV94</accession>
<gene>
    <name evidence="2" type="ORF">GCG54_00013685</name>
</gene>
<dbReference type="InterPro" id="IPR013149">
    <property type="entry name" value="ADH-like_C"/>
</dbReference>
<name>A0A8H4CV94_COLGL</name>
<evidence type="ECO:0000259" key="1">
    <source>
        <dbReference type="SMART" id="SM00829"/>
    </source>
</evidence>
<dbReference type="CDD" id="cd08241">
    <property type="entry name" value="QOR1"/>
    <property type="match status" value="1"/>
</dbReference>
<dbReference type="SUPFAM" id="SSF50129">
    <property type="entry name" value="GroES-like"/>
    <property type="match status" value="1"/>
</dbReference>
<comment type="caution">
    <text evidence="2">The sequence shown here is derived from an EMBL/GenBank/DDBJ whole genome shotgun (WGS) entry which is preliminary data.</text>
</comment>
<sequence>MKAIVINDFVKVSGSPTMIVDQTDRVQDLDEITVAEVERPVPKSNEVLVQVKAAGVNYAKGKHQNNQSLVRPPFTLGLEFSGVIVSAPSDSGFRPGDRVFGGHTGSYSEFICLPRSDSLHHMPAIWTFPQAAGLAATLPVSFAALMQAGIKAGQTVLVHAAAGGLGTMAVQIAAALGCRVIGTAGSQAKCAVATQCGAHACVNYVEHTAWWEKVLELTDGKGADIVFDPVGLVDPSLKCIAHRGKVLVVGFAGIQNNMERVAMNRVLLKQVSLIGYVGSPFHSSIRYGESSRRYPQEQKTTWDELQPLMESGSIQPVVYDTHYHGLGSVPRALRDMVDRKIWGKAVVTMDEPLGGSPLARL</sequence>
<dbReference type="Pfam" id="PF08240">
    <property type="entry name" value="ADH_N"/>
    <property type="match status" value="1"/>
</dbReference>
<dbReference type="PANTHER" id="PTHR43677:SF4">
    <property type="entry name" value="QUINONE OXIDOREDUCTASE-LIKE PROTEIN 2"/>
    <property type="match status" value="1"/>
</dbReference>
<dbReference type="Gene3D" id="3.90.180.10">
    <property type="entry name" value="Medium-chain alcohol dehydrogenases, catalytic domain"/>
    <property type="match status" value="1"/>
</dbReference>
<dbReference type="GO" id="GO:0016491">
    <property type="term" value="F:oxidoreductase activity"/>
    <property type="evidence" value="ECO:0007669"/>
    <property type="project" value="InterPro"/>
</dbReference>
<reference evidence="2" key="2">
    <citation type="submission" date="2020-03" db="EMBL/GenBank/DDBJ databases">
        <authorList>
            <person name="Fu F.-F."/>
            <person name="Chen J."/>
        </authorList>
    </citation>
    <scope>NUCLEOTIDE SEQUENCE</scope>
    <source>
        <strain evidence="2">Lc1</strain>
    </source>
</reference>
<dbReference type="Pfam" id="PF00107">
    <property type="entry name" value="ADH_zinc_N"/>
    <property type="match status" value="1"/>
</dbReference>
<dbReference type="InterPro" id="IPR011032">
    <property type="entry name" value="GroES-like_sf"/>
</dbReference>
<organism evidence="2 3">
    <name type="scientific">Colletotrichum gloeosporioides</name>
    <name type="common">Anthracnose fungus</name>
    <name type="synonym">Glomerella cingulata</name>
    <dbReference type="NCBI Taxonomy" id="474922"/>
    <lineage>
        <taxon>Eukaryota</taxon>
        <taxon>Fungi</taxon>
        <taxon>Dikarya</taxon>
        <taxon>Ascomycota</taxon>
        <taxon>Pezizomycotina</taxon>
        <taxon>Sordariomycetes</taxon>
        <taxon>Hypocreomycetidae</taxon>
        <taxon>Glomerellales</taxon>
        <taxon>Glomerellaceae</taxon>
        <taxon>Colletotrichum</taxon>
        <taxon>Colletotrichum gloeosporioides species complex</taxon>
    </lineage>
</organism>
<dbReference type="SUPFAM" id="SSF51735">
    <property type="entry name" value="NAD(P)-binding Rossmann-fold domains"/>
    <property type="match status" value="1"/>
</dbReference>
<dbReference type="GeneID" id="69020801"/>
<keyword evidence="3" id="KW-1185">Reference proteome</keyword>
<dbReference type="EMBL" id="WVTB01000011">
    <property type="protein sequence ID" value="KAF3810447.1"/>
    <property type="molecule type" value="Genomic_DNA"/>
</dbReference>